<keyword evidence="2 8" id="KW-0444">Lipid biosynthesis</keyword>
<evidence type="ECO:0000256" key="8">
    <source>
        <dbReference type="HAMAP-Rule" id="MF_00387"/>
    </source>
</evidence>
<dbReference type="EC" id="2.3.1.129" evidence="8"/>
<sequence length="266" mass="28260">MMGAAQIHPTALVAPGAVLGEDVVVGPYSLIGEHVRIGARTRIGPYCAIDGHTVIGPDNHFYRYCSIGGIPQDKKYAGEPTALEIGAGNTFREFVTVNTGTAQDVGTTRLGDDNWIMAYVHIAHDCQLGSHIVIANSVQLAGHIHIGDWAILGGLSAVHQFVRIGAHVMIGGTSSVRQDVPPYMIGAGDSFRPVGINAEGLGRRGFTPADIQVLKDAYKILYRRQLSVEQAIEALAALQAEHPAEAPAVQTLLDFLSASNRGIARP</sequence>
<gene>
    <name evidence="8 12" type="primary">lpxA</name>
    <name evidence="10" type="ORF">ABRZ04_07310</name>
    <name evidence="12" type="ORF">ABRZ07_11725</name>
    <name evidence="11" type="ORF">ABRZ09_00945</name>
</gene>
<evidence type="ECO:0000256" key="2">
    <source>
        <dbReference type="ARBA" id="ARBA00022516"/>
    </source>
</evidence>
<comment type="catalytic activity">
    <reaction evidence="8">
        <text>a (3R)-hydroxyacyl-[ACP] + UDP-N-acetyl-alpha-D-glucosamine = a UDP-3-O-[(3R)-3-hydroxyacyl]-N-acetyl-alpha-D-glucosamine + holo-[ACP]</text>
        <dbReference type="Rhea" id="RHEA:67812"/>
        <dbReference type="Rhea" id="RHEA-COMP:9685"/>
        <dbReference type="Rhea" id="RHEA-COMP:9945"/>
        <dbReference type="ChEBI" id="CHEBI:57705"/>
        <dbReference type="ChEBI" id="CHEBI:64479"/>
        <dbReference type="ChEBI" id="CHEBI:78827"/>
        <dbReference type="ChEBI" id="CHEBI:173225"/>
        <dbReference type="EC" id="2.3.1.129"/>
    </reaction>
</comment>
<keyword evidence="5 8" id="KW-0677">Repeat</keyword>
<protein>
    <recommendedName>
        <fullName evidence="8">Acyl-[acyl-carrier-protein]--UDP-N-acetylglucosamine O-acyltransferase</fullName>
        <shortName evidence="8">UDP-N-acetylglucosamine acyltransferase</shortName>
        <ecNumber evidence="8">2.3.1.129</ecNumber>
    </recommendedName>
</protein>
<keyword evidence="7 8" id="KW-0012">Acyltransferase</keyword>
<dbReference type="NCBIfam" id="NF003657">
    <property type="entry name" value="PRK05289.1"/>
    <property type="match status" value="1"/>
</dbReference>
<dbReference type="GO" id="GO:0009245">
    <property type="term" value="P:lipid A biosynthetic process"/>
    <property type="evidence" value="ECO:0007669"/>
    <property type="project" value="UniProtKB-UniRule"/>
</dbReference>
<dbReference type="InterPro" id="IPR037157">
    <property type="entry name" value="Acetyltransf_C_sf"/>
</dbReference>
<comment type="pathway">
    <text evidence="8">Glycolipid biosynthesis; lipid IV(A) biosynthesis; lipid IV(A) from (3R)-3-hydroxytetradecanoyl-[acyl-carrier-protein] and UDP-N-acetyl-alpha-D-glucosamine: step 1/6.</text>
</comment>
<dbReference type="InterPro" id="IPR010137">
    <property type="entry name" value="Lipid_A_LpxA"/>
</dbReference>
<dbReference type="GO" id="GO:0005737">
    <property type="term" value="C:cytoplasm"/>
    <property type="evidence" value="ECO:0007669"/>
    <property type="project" value="UniProtKB-SubCell"/>
</dbReference>
<dbReference type="InterPro" id="IPR011004">
    <property type="entry name" value="Trimer_LpxA-like_sf"/>
</dbReference>
<dbReference type="PANTHER" id="PTHR43480">
    <property type="entry name" value="ACYL-[ACYL-CARRIER-PROTEIN]--UDP-N-ACETYLGLUCOSAMINE O-ACYLTRANSFERASE"/>
    <property type="match status" value="1"/>
</dbReference>
<dbReference type="RefSeq" id="WP_368639079.1">
    <property type="nucleotide sequence ID" value="NZ_CP158254.1"/>
</dbReference>
<dbReference type="NCBIfam" id="TIGR01852">
    <property type="entry name" value="lipid_A_lpxA"/>
    <property type="match status" value="1"/>
</dbReference>
<evidence type="ECO:0000259" key="9">
    <source>
        <dbReference type="Pfam" id="PF13720"/>
    </source>
</evidence>
<keyword evidence="4 8" id="KW-0808">Transferase</keyword>
<comment type="subcellular location">
    <subcellularLocation>
        <location evidence="8">Cytoplasm</location>
    </subcellularLocation>
</comment>
<evidence type="ECO:0000313" key="11">
    <source>
        <dbReference type="EMBL" id="XDJ50467.1"/>
    </source>
</evidence>
<dbReference type="EMBL" id="CP158255">
    <property type="protein sequence ID" value="XDJ50467.1"/>
    <property type="molecule type" value="Genomic_DNA"/>
</dbReference>
<keyword evidence="1 8" id="KW-0963">Cytoplasm</keyword>
<dbReference type="InterPro" id="IPR018357">
    <property type="entry name" value="Hexapep_transf_CS"/>
</dbReference>
<evidence type="ECO:0000313" key="10">
    <source>
        <dbReference type="EMBL" id="XDJ46161.1"/>
    </source>
</evidence>
<dbReference type="CDD" id="cd03351">
    <property type="entry name" value="LbH_UDP-GlcNAc_AT"/>
    <property type="match status" value="1"/>
</dbReference>
<dbReference type="GO" id="GO:0016020">
    <property type="term" value="C:membrane"/>
    <property type="evidence" value="ECO:0007669"/>
    <property type="project" value="GOC"/>
</dbReference>
<reference evidence="12" key="1">
    <citation type="submission" date="2024-05" db="EMBL/GenBank/DDBJ databases">
        <authorList>
            <person name="Luo Y.-C."/>
            <person name="Nicholds J."/>
            <person name="Mortimer T."/>
            <person name="Maboni G."/>
        </authorList>
    </citation>
    <scope>NUCLEOTIDE SEQUENCE</scope>
    <source>
        <strain evidence="12">141555</strain>
        <strain evidence="11">151108</strain>
        <strain evidence="10">151836</strain>
    </source>
</reference>
<evidence type="ECO:0000313" key="12">
    <source>
        <dbReference type="EMBL" id="XDJ79555.1"/>
    </source>
</evidence>
<dbReference type="HAMAP" id="MF_00387">
    <property type="entry name" value="LpxA"/>
    <property type="match status" value="1"/>
</dbReference>
<evidence type="ECO:0000256" key="7">
    <source>
        <dbReference type="ARBA" id="ARBA00023315"/>
    </source>
</evidence>
<dbReference type="AlphaFoldDB" id="A0AB39FLY4"/>
<comment type="function">
    <text evidence="8">Involved in the biosynthesis of lipid A, a phosphorylated glycolipid that anchors the lipopolysaccharide to the outer membrane of the cell.</text>
</comment>
<proteinExistence type="inferred from homology"/>
<dbReference type="PANTHER" id="PTHR43480:SF1">
    <property type="entry name" value="ACYL-[ACYL-CARRIER-PROTEIN]--UDP-N-ACETYLGLUCOSAMINE O-ACYLTRANSFERASE, MITOCHONDRIAL-RELATED"/>
    <property type="match status" value="1"/>
</dbReference>
<dbReference type="InterPro" id="IPR001451">
    <property type="entry name" value="Hexapep"/>
</dbReference>
<dbReference type="SUPFAM" id="SSF51161">
    <property type="entry name" value="Trimeric LpxA-like enzymes"/>
    <property type="match status" value="1"/>
</dbReference>
<comment type="similarity">
    <text evidence="8">Belongs to the transferase hexapeptide repeat family. LpxA subfamily.</text>
</comment>
<dbReference type="Gene3D" id="2.160.10.10">
    <property type="entry name" value="Hexapeptide repeat proteins"/>
    <property type="match status" value="1"/>
</dbReference>
<accession>A0AB39FLY4</accession>
<evidence type="ECO:0000256" key="6">
    <source>
        <dbReference type="ARBA" id="ARBA00023098"/>
    </source>
</evidence>
<dbReference type="PROSITE" id="PS00101">
    <property type="entry name" value="HEXAPEP_TRANSFERASES"/>
    <property type="match status" value="1"/>
</dbReference>
<keyword evidence="6 8" id="KW-0443">Lipid metabolism</keyword>
<name>A0AB39FLY4_9BURK</name>
<dbReference type="GO" id="GO:0008780">
    <property type="term" value="F:acyl-[acyl-carrier-protein]-UDP-N-acetylglucosamine O-acyltransferase activity"/>
    <property type="evidence" value="ECO:0007669"/>
    <property type="project" value="UniProtKB-UniRule"/>
</dbReference>
<dbReference type="Pfam" id="PF00132">
    <property type="entry name" value="Hexapep"/>
    <property type="match status" value="1"/>
</dbReference>
<dbReference type="PIRSF" id="PIRSF000456">
    <property type="entry name" value="UDP-GlcNAc_acltr"/>
    <property type="match status" value="1"/>
</dbReference>
<organism evidence="12">
    <name type="scientific">Castellaniella ginsengisoli</name>
    <dbReference type="NCBI Taxonomy" id="546114"/>
    <lineage>
        <taxon>Bacteria</taxon>
        <taxon>Pseudomonadati</taxon>
        <taxon>Pseudomonadota</taxon>
        <taxon>Betaproteobacteria</taxon>
        <taxon>Burkholderiales</taxon>
        <taxon>Alcaligenaceae</taxon>
        <taxon>Castellaniella</taxon>
    </lineage>
</organism>
<comment type="subunit">
    <text evidence="8">Homotrimer.</text>
</comment>
<dbReference type="InterPro" id="IPR029098">
    <property type="entry name" value="Acetyltransf_C"/>
</dbReference>
<dbReference type="EMBL" id="CP158267">
    <property type="protein sequence ID" value="XDJ79555.1"/>
    <property type="molecule type" value="Genomic_DNA"/>
</dbReference>
<dbReference type="Gene3D" id="1.20.1180.10">
    <property type="entry name" value="Udp N-acetylglucosamine O-acyltransferase, C-terminal domain"/>
    <property type="match status" value="1"/>
</dbReference>
<evidence type="ECO:0000256" key="4">
    <source>
        <dbReference type="ARBA" id="ARBA00022679"/>
    </source>
</evidence>
<evidence type="ECO:0000256" key="5">
    <source>
        <dbReference type="ARBA" id="ARBA00022737"/>
    </source>
</evidence>
<dbReference type="EMBL" id="CP158254">
    <property type="protein sequence ID" value="XDJ46161.1"/>
    <property type="molecule type" value="Genomic_DNA"/>
</dbReference>
<feature type="domain" description="UDP N-acetylglucosamine O-acyltransferase C-terminal" evidence="9">
    <location>
        <begin position="179"/>
        <end position="263"/>
    </location>
</feature>
<dbReference type="Pfam" id="PF13720">
    <property type="entry name" value="Acetyltransf_11"/>
    <property type="match status" value="1"/>
</dbReference>
<evidence type="ECO:0000256" key="1">
    <source>
        <dbReference type="ARBA" id="ARBA00022490"/>
    </source>
</evidence>
<keyword evidence="3 8" id="KW-0441">Lipid A biosynthesis</keyword>
<evidence type="ECO:0000256" key="3">
    <source>
        <dbReference type="ARBA" id="ARBA00022556"/>
    </source>
</evidence>